<gene>
    <name evidence="2" type="ORF">KCH_44800</name>
</gene>
<keyword evidence="1" id="KW-1133">Transmembrane helix</keyword>
<accession>A0A066Z0G2</accession>
<dbReference type="PANTHER" id="PTHR37507:SF2">
    <property type="entry name" value="SPORULATION PROTEIN YDCC"/>
    <property type="match status" value="1"/>
</dbReference>
<dbReference type="InterPro" id="IPR029046">
    <property type="entry name" value="LolA/LolB/LppX"/>
</dbReference>
<reference evidence="2 3" key="1">
    <citation type="submission" date="2014-05" db="EMBL/GenBank/DDBJ databases">
        <title>Draft Genome Sequence of Kitasatospora cheerisanensis KCTC 2395.</title>
        <authorList>
            <person name="Nam D.H."/>
        </authorList>
    </citation>
    <scope>NUCLEOTIDE SEQUENCE [LARGE SCALE GENOMIC DNA]</scope>
    <source>
        <strain evidence="2 3">KCTC 2395</strain>
    </source>
</reference>
<feature type="transmembrane region" description="Helical" evidence="1">
    <location>
        <begin position="25"/>
        <end position="46"/>
    </location>
</feature>
<keyword evidence="3" id="KW-1185">Reference proteome</keyword>
<keyword evidence="1" id="KW-0812">Transmembrane</keyword>
<dbReference type="RefSeq" id="WP_035865157.1">
    <property type="nucleotide sequence ID" value="NZ_KK853997.1"/>
</dbReference>
<dbReference type="OrthoDB" id="4822274at2"/>
<protein>
    <recommendedName>
        <fullName evidence="4">MucB/RseB N-terminal domain-containing protein</fullName>
    </recommendedName>
</protein>
<dbReference type="AlphaFoldDB" id="A0A066Z0G2"/>
<proteinExistence type="predicted"/>
<keyword evidence="1" id="KW-0472">Membrane</keyword>
<dbReference type="EMBL" id="JNBY01000094">
    <property type="protein sequence ID" value="KDN83831.1"/>
    <property type="molecule type" value="Genomic_DNA"/>
</dbReference>
<dbReference type="SUPFAM" id="SSF89392">
    <property type="entry name" value="Prokaryotic lipoproteins and lipoprotein localization factors"/>
    <property type="match status" value="1"/>
</dbReference>
<comment type="caution">
    <text evidence="2">The sequence shown here is derived from an EMBL/GenBank/DDBJ whole genome shotgun (WGS) entry which is preliminary data.</text>
</comment>
<dbReference type="Gene3D" id="2.50.20.10">
    <property type="entry name" value="Lipoprotein localisation LolA/LolB/LppX"/>
    <property type="match status" value="1"/>
</dbReference>
<dbReference type="PANTHER" id="PTHR37507">
    <property type="entry name" value="SPORULATION PROTEIN YDCC"/>
    <property type="match status" value="1"/>
</dbReference>
<dbReference type="HOGENOM" id="CLU_057675_0_0_11"/>
<organism evidence="2 3">
    <name type="scientific">Kitasatospora cheerisanensis KCTC 2395</name>
    <dbReference type="NCBI Taxonomy" id="1348663"/>
    <lineage>
        <taxon>Bacteria</taxon>
        <taxon>Bacillati</taxon>
        <taxon>Actinomycetota</taxon>
        <taxon>Actinomycetes</taxon>
        <taxon>Kitasatosporales</taxon>
        <taxon>Streptomycetaceae</taxon>
        <taxon>Kitasatospora</taxon>
    </lineage>
</organism>
<evidence type="ECO:0000313" key="2">
    <source>
        <dbReference type="EMBL" id="KDN83831.1"/>
    </source>
</evidence>
<dbReference type="eggNOG" id="COG2834">
    <property type="taxonomic scope" value="Bacteria"/>
</dbReference>
<dbReference type="InterPro" id="IPR052944">
    <property type="entry name" value="Sporulation_related"/>
</dbReference>
<sequence length="390" mass="39362">MDQESTAAQDTTATRAGRRRTAVRIGVPVAIAAAVATGIGLVPALASDESPNLPAISAQDLIAKALSANTDTFSGTVRVNADLGLPTALTDAMSGSGPLGEIARSAGAQTGGADPQLKAVELLGGSHTLSVATDGPDRQRVTLSGQKSGYELVHNGDQVWAYDRGSQQALHLTGTDGHRPDGKGGIASVNPQDIAKQLLEHSAATTSVTVDGTERVAGHAAYKLSIKPKQAGSTIAEIRVSVDAEKGMPLAVQLRTVDGATAFDVRFGTLSYAKPDAKTFQFSAPKGAKVVERSGGGLSENRLPSVPGLPQLPAGGGAEGAGGVIGEGWTAIAHADAGAEAAKGLAKFTGRQVKGGTLVSTRIVNALITTDGKVYVGAVTPETLQAAAGK</sequence>
<name>A0A066Z0G2_9ACTN</name>
<evidence type="ECO:0008006" key="4">
    <source>
        <dbReference type="Google" id="ProtNLM"/>
    </source>
</evidence>
<evidence type="ECO:0000313" key="3">
    <source>
        <dbReference type="Proteomes" id="UP000027178"/>
    </source>
</evidence>
<dbReference type="PATRIC" id="fig|1348663.4.peg.4321"/>
<dbReference type="Proteomes" id="UP000027178">
    <property type="component" value="Unassembled WGS sequence"/>
</dbReference>
<evidence type="ECO:0000256" key="1">
    <source>
        <dbReference type="SAM" id="Phobius"/>
    </source>
</evidence>